<dbReference type="EMBL" id="SWKU01000024">
    <property type="protein sequence ID" value="KAF2997119.1"/>
    <property type="molecule type" value="Genomic_DNA"/>
</dbReference>
<protein>
    <submittedName>
        <fullName evidence="1">Uncharacterized protein</fullName>
    </submittedName>
</protein>
<evidence type="ECO:0000313" key="2">
    <source>
        <dbReference type="Proteomes" id="UP000801428"/>
    </source>
</evidence>
<keyword evidence="2" id="KW-1185">Reference proteome</keyword>
<evidence type="ECO:0000313" key="1">
    <source>
        <dbReference type="EMBL" id="KAF2997119.1"/>
    </source>
</evidence>
<accession>A0A9P4T8N1</accession>
<comment type="caution">
    <text evidence="1">The sequence shown here is derived from an EMBL/GenBank/DDBJ whole genome shotgun (WGS) entry which is preliminary data.</text>
</comment>
<sequence>MDTNAIFFSDPSPTSTSTQPLAYLKPRDDYHPVPHSTSSIFYLAVTTPHTDTYMLHGPVRSFSALLPTITALASDSPSALDKLENLSYSAPDVWGNRTTRASFLTHGFRTLIVDGERGTYTVLQVLTEENAGVKDVLPAPVYTVTRHGPLVYAYDGLGAKARLGAARGVAASSELVGCFAERKEAVSAARKAMDGMVEGERKVNRIENLGKHGEDGGMLLALGNGVRWEVRVKYDSEVLKIARESAEKEGAGLAWRF</sequence>
<name>A0A9P4T8N1_CURKU</name>
<gene>
    <name evidence="1" type="ORF">E8E13_004392</name>
</gene>
<proteinExistence type="predicted"/>
<organism evidence="1 2">
    <name type="scientific">Curvularia kusanoi</name>
    <name type="common">Cochliobolus kusanoi</name>
    <dbReference type="NCBI Taxonomy" id="90978"/>
    <lineage>
        <taxon>Eukaryota</taxon>
        <taxon>Fungi</taxon>
        <taxon>Dikarya</taxon>
        <taxon>Ascomycota</taxon>
        <taxon>Pezizomycotina</taxon>
        <taxon>Dothideomycetes</taxon>
        <taxon>Pleosporomycetidae</taxon>
        <taxon>Pleosporales</taxon>
        <taxon>Pleosporineae</taxon>
        <taxon>Pleosporaceae</taxon>
        <taxon>Curvularia</taxon>
    </lineage>
</organism>
<dbReference type="AlphaFoldDB" id="A0A9P4T8N1"/>
<reference evidence="1" key="1">
    <citation type="submission" date="2019-04" db="EMBL/GenBank/DDBJ databases">
        <title>Sequencing of skin fungus with MAO and IRED activity.</title>
        <authorList>
            <person name="Marsaioli A.J."/>
            <person name="Bonatto J.M.C."/>
            <person name="Reis Junior O."/>
        </authorList>
    </citation>
    <scope>NUCLEOTIDE SEQUENCE</scope>
    <source>
        <strain evidence="1">30M1</strain>
    </source>
</reference>
<dbReference type="OrthoDB" id="443772at2759"/>
<dbReference type="Proteomes" id="UP000801428">
    <property type="component" value="Unassembled WGS sequence"/>
</dbReference>